<dbReference type="Pfam" id="PF05229">
    <property type="entry name" value="SCPU"/>
    <property type="match status" value="1"/>
</dbReference>
<keyword evidence="1" id="KW-0732">Signal</keyword>
<feature type="domain" description="Spore coat protein U/FanG" evidence="2">
    <location>
        <begin position="26"/>
        <end position="160"/>
    </location>
</feature>
<gene>
    <name evidence="3" type="ORF">GCM10010990_24800</name>
</gene>
<dbReference type="PANTHER" id="PTHR37089">
    <property type="entry name" value="PROTEIN U-RELATED"/>
    <property type="match status" value="1"/>
</dbReference>
<name>A0A917DVE6_9SPHN</name>
<dbReference type="OrthoDB" id="7427886at2"/>
<dbReference type="AlphaFoldDB" id="A0A917DVE6"/>
<dbReference type="SMART" id="SM00972">
    <property type="entry name" value="SCPU"/>
    <property type="match status" value="1"/>
</dbReference>
<sequence>MKTIFKIGAAALALISVPAYAGTDDTTMQVTAEVLDACEVSATPMSFGTIPVLGSADIDGQATISLLCTVGANYDVAMDFGANASGGTQRYLTNAAGGTDQIPYEIYSDAGRTTVWGNTAGATMAGNATTGIVDIAAYGRIPVSATPVVAGSYADTVTVTVNF</sequence>
<dbReference type="InterPro" id="IPR007893">
    <property type="entry name" value="Spore_coat_U/FanG"/>
</dbReference>
<dbReference type="EMBL" id="BMIP01000005">
    <property type="protein sequence ID" value="GGD74184.1"/>
    <property type="molecule type" value="Genomic_DNA"/>
</dbReference>
<evidence type="ECO:0000259" key="2">
    <source>
        <dbReference type="Pfam" id="PF05229"/>
    </source>
</evidence>
<reference evidence="3" key="2">
    <citation type="submission" date="2020-09" db="EMBL/GenBank/DDBJ databases">
        <authorList>
            <person name="Sun Q."/>
            <person name="Zhou Y."/>
        </authorList>
    </citation>
    <scope>NUCLEOTIDE SEQUENCE</scope>
    <source>
        <strain evidence="3">CGMCC 1.15360</strain>
    </source>
</reference>
<dbReference type="Proteomes" id="UP000612349">
    <property type="component" value="Unassembled WGS sequence"/>
</dbReference>
<feature type="chain" id="PRO_5036699938" description="Spore coat protein U/FanG domain-containing protein" evidence="1">
    <location>
        <begin position="22"/>
        <end position="163"/>
    </location>
</feature>
<proteinExistence type="predicted"/>
<evidence type="ECO:0000256" key="1">
    <source>
        <dbReference type="SAM" id="SignalP"/>
    </source>
</evidence>
<dbReference type="RefSeq" id="WP_066776995.1">
    <property type="nucleotide sequence ID" value="NZ_BMIP01000005.1"/>
</dbReference>
<keyword evidence="4" id="KW-1185">Reference proteome</keyword>
<dbReference type="InterPro" id="IPR053167">
    <property type="entry name" value="Spore_coat_component"/>
</dbReference>
<evidence type="ECO:0000313" key="3">
    <source>
        <dbReference type="EMBL" id="GGD74184.1"/>
    </source>
</evidence>
<feature type="signal peptide" evidence="1">
    <location>
        <begin position="1"/>
        <end position="21"/>
    </location>
</feature>
<organism evidence="3 4">
    <name type="scientific">Croceicoccus mobilis</name>
    <dbReference type="NCBI Taxonomy" id="1703339"/>
    <lineage>
        <taxon>Bacteria</taxon>
        <taxon>Pseudomonadati</taxon>
        <taxon>Pseudomonadota</taxon>
        <taxon>Alphaproteobacteria</taxon>
        <taxon>Sphingomonadales</taxon>
        <taxon>Erythrobacteraceae</taxon>
        <taxon>Croceicoccus</taxon>
    </lineage>
</organism>
<accession>A0A917DVE6</accession>
<evidence type="ECO:0000313" key="4">
    <source>
        <dbReference type="Proteomes" id="UP000612349"/>
    </source>
</evidence>
<comment type="caution">
    <text evidence="3">The sequence shown here is derived from an EMBL/GenBank/DDBJ whole genome shotgun (WGS) entry which is preliminary data.</text>
</comment>
<protein>
    <recommendedName>
        <fullName evidence="2">Spore coat protein U/FanG domain-containing protein</fullName>
    </recommendedName>
</protein>
<reference evidence="3" key="1">
    <citation type="journal article" date="2014" name="Int. J. Syst. Evol. Microbiol.">
        <title>Complete genome sequence of Corynebacterium casei LMG S-19264T (=DSM 44701T), isolated from a smear-ripened cheese.</title>
        <authorList>
            <consortium name="US DOE Joint Genome Institute (JGI-PGF)"/>
            <person name="Walter F."/>
            <person name="Albersmeier A."/>
            <person name="Kalinowski J."/>
            <person name="Ruckert C."/>
        </authorList>
    </citation>
    <scope>NUCLEOTIDE SEQUENCE</scope>
    <source>
        <strain evidence="3">CGMCC 1.15360</strain>
    </source>
</reference>